<evidence type="ECO:0000313" key="2">
    <source>
        <dbReference type="EMBL" id="KAK8588398.1"/>
    </source>
</evidence>
<keyword evidence="1" id="KW-1133">Transmembrane helix</keyword>
<organism evidence="2 3">
    <name type="scientific">Hibiscus sabdariffa</name>
    <name type="common">roselle</name>
    <dbReference type="NCBI Taxonomy" id="183260"/>
    <lineage>
        <taxon>Eukaryota</taxon>
        <taxon>Viridiplantae</taxon>
        <taxon>Streptophyta</taxon>
        <taxon>Embryophyta</taxon>
        <taxon>Tracheophyta</taxon>
        <taxon>Spermatophyta</taxon>
        <taxon>Magnoliopsida</taxon>
        <taxon>eudicotyledons</taxon>
        <taxon>Gunneridae</taxon>
        <taxon>Pentapetalae</taxon>
        <taxon>rosids</taxon>
        <taxon>malvids</taxon>
        <taxon>Malvales</taxon>
        <taxon>Malvaceae</taxon>
        <taxon>Malvoideae</taxon>
        <taxon>Hibiscus</taxon>
    </lineage>
</organism>
<feature type="transmembrane region" description="Helical" evidence="1">
    <location>
        <begin position="34"/>
        <end position="55"/>
    </location>
</feature>
<dbReference type="EMBL" id="JBBPBM010000004">
    <property type="protein sequence ID" value="KAK8588398.1"/>
    <property type="molecule type" value="Genomic_DNA"/>
</dbReference>
<keyword evidence="1" id="KW-0472">Membrane</keyword>
<name>A0ABR2FW81_9ROSI</name>
<evidence type="ECO:0000313" key="3">
    <source>
        <dbReference type="Proteomes" id="UP001472677"/>
    </source>
</evidence>
<keyword evidence="1" id="KW-0812">Transmembrane</keyword>
<gene>
    <name evidence="2" type="ORF">V6N12_022843</name>
</gene>
<keyword evidence="3" id="KW-1185">Reference proteome</keyword>
<accession>A0ABR2FW81</accession>
<evidence type="ECO:0000256" key="1">
    <source>
        <dbReference type="SAM" id="Phobius"/>
    </source>
</evidence>
<dbReference type="Proteomes" id="UP001472677">
    <property type="component" value="Unassembled WGS sequence"/>
</dbReference>
<comment type="caution">
    <text evidence="2">The sequence shown here is derived from an EMBL/GenBank/DDBJ whole genome shotgun (WGS) entry which is preliminary data.</text>
</comment>
<proteinExistence type="predicted"/>
<sequence>MKASSGMSSSVASRRRVDHSNTVIIDRQNRNNRVWLFAVMTSGVWLFAVMMSGSLRGSTVLAKTSSELSWFGTPSRTGDPGKFLEYLGEGKPYFTYNRDEP</sequence>
<protein>
    <submittedName>
        <fullName evidence="2">Uncharacterized protein</fullName>
    </submittedName>
</protein>
<reference evidence="2 3" key="1">
    <citation type="journal article" date="2024" name="G3 (Bethesda)">
        <title>Genome assembly of Hibiscus sabdariffa L. provides insights into metabolisms of medicinal natural products.</title>
        <authorList>
            <person name="Kim T."/>
        </authorList>
    </citation>
    <scope>NUCLEOTIDE SEQUENCE [LARGE SCALE GENOMIC DNA]</scope>
    <source>
        <strain evidence="2">TK-2024</strain>
        <tissue evidence="2">Old leaves</tissue>
    </source>
</reference>